<feature type="region of interest" description="Disordered" evidence="1">
    <location>
        <begin position="108"/>
        <end position="139"/>
    </location>
</feature>
<accession>A0ABR4ARI1</accession>
<proteinExistence type="predicted"/>
<name>A0ABR4ARI1_9LECA</name>
<reference evidence="2 3" key="1">
    <citation type="submission" date="2024-09" db="EMBL/GenBank/DDBJ databases">
        <title>Rethinking Asexuality: The Enigmatic Case of Functional Sexual Genes in Lepraria (Stereocaulaceae).</title>
        <authorList>
            <person name="Doellman M."/>
            <person name="Sun Y."/>
            <person name="Barcenas-Pena A."/>
            <person name="Lumbsch H.T."/>
            <person name="Grewe F."/>
        </authorList>
    </citation>
    <scope>NUCLEOTIDE SEQUENCE [LARGE SCALE GENOMIC DNA]</scope>
    <source>
        <strain evidence="2 3">Mercado 3170</strain>
    </source>
</reference>
<keyword evidence="3" id="KW-1185">Reference proteome</keyword>
<evidence type="ECO:0000256" key="1">
    <source>
        <dbReference type="SAM" id="MobiDB-lite"/>
    </source>
</evidence>
<dbReference type="Proteomes" id="UP001590950">
    <property type="component" value="Unassembled WGS sequence"/>
</dbReference>
<comment type="caution">
    <text evidence="2">The sequence shown here is derived from an EMBL/GenBank/DDBJ whole genome shotgun (WGS) entry which is preliminary data.</text>
</comment>
<sequence length="139" mass="16152">MKRYELLSLQRHQELWYNIIKQAPDDETSRQHKQRRQQKASNAAQMFLANNAFLEDRNGFLTSMDDEDKVRRSATSEILVKARVMSYEDLEEGTKCAKVVKTGIIAGQEKRNQKRESEQEADKLKSKTRIACMSEAQVE</sequence>
<protein>
    <submittedName>
        <fullName evidence="2">Uncharacterized protein</fullName>
    </submittedName>
</protein>
<evidence type="ECO:0000313" key="2">
    <source>
        <dbReference type="EMBL" id="KAL2048307.1"/>
    </source>
</evidence>
<evidence type="ECO:0000313" key="3">
    <source>
        <dbReference type="Proteomes" id="UP001590950"/>
    </source>
</evidence>
<organism evidence="2 3">
    <name type="scientific">Stereocaulon virgatum</name>
    <dbReference type="NCBI Taxonomy" id="373712"/>
    <lineage>
        <taxon>Eukaryota</taxon>
        <taxon>Fungi</taxon>
        <taxon>Dikarya</taxon>
        <taxon>Ascomycota</taxon>
        <taxon>Pezizomycotina</taxon>
        <taxon>Lecanoromycetes</taxon>
        <taxon>OSLEUM clade</taxon>
        <taxon>Lecanoromycetidae</taxon>
        <taxon>Lecanorales</taxon>
        <taxon>Lecanorineae</taxon>
        <taxon>Stereocaulaceae</taxon>
        <taxon>Stereocaulon</taxon>
    </lineage>
</organism>
<feature type="compositionally biased region" description="Basic and acidic residues" evidence="1">
    <location>
        <begin position="108"/>
        <end position="125"/>
    </location>
</feature>
<dbReference type="EMBL" id="JBEFKJ010000001">
    <property type="protein sequence ID" value="KAL2048307.1"/>
    <property type="molecule type" value="Genomic_DNA"/>
</dbReference>
<gene>
    <name evidence="2" type="ORF">N7G274_000218</name>
</gene>